<accession>A0ACC2XQJ1</accession>
<comment type="caution">
    <text evidence="1">The sequence shown here is derived from an EMBL/GenBank/DDBJ whole genome shotgun (WGS) entry which is preliminary data.</text>
</comment>
<evidence type="ECO:0000313" key="1">
    <source>
        <dbReference type="EMBL" id="KAJ9124967.1"/>
    </source>
</evidence>
<organism evidence="1 2">
    <name type="scientific">Naganishia onofrii</name>
    <dbReference type="NCBI Taxonomy" id="1851511"/>
    <lineage>
        <taxon>Eukaryota</taxon>
        <taxon>Fungi</taxon>
        <taxon>Dikarya</taxon>
        <taxon>Basidiomycota</taxon>
        <taxon>Agaricomycotina</taxon>
        <taxon>Tremellomycetes</taxon>
        <taxon>Filobasidiales</taxon>
        <taxon>Filobasidiaceae</taxon>
        <taxon>Naganishia</taxon>
    </lineage>
</organism>
<sequence length="160" mass="17672">MDIPDRIGRKFYPFSRFIGYRPGDSAQQPIFMAKFRNKPWVKKTENIIQTLVGAWVALTLLGSFGAGKKHSRSREISQLIEESFVRVEAVLLYAAPTSPMAQPRNIAISMPVSAVIGMGVGKLFAMQDNSLFPSEYGKQWASSSTAVALSLLVTQEFSVP</sequence>
<protein>
    <submittedName>
        <fullName evidence="1">Uncharacterized protein</fullName>
    </submittedName>
</protein>
<name>A0ACC2XQJ1_9TREE</name>
<dbReference type="EMBL" id="JASBWV010000008">
    <property type="protein sequence ID" value="KAJ9124967.1"/>
    <property type="molecule type" value="Genomic_DNA"/>
</dbReference>
<evidence type="ECO:0000313" key="2">
    <source>
        <dbReference type="Proteomes" id="UP001234202"/>
    </source>
</evidence>
<gene>
    <name evidence="1" type="ORF">QFC24_002899</name>
</gene>
<keyword evidence="2" id="KW-1185">Reference proteome</keyword>
<dbReference type="Proteomes" id="UP001234202">
    <property type="component" value="Unassembled WGS sequence"/>
</dbReference>
<proteinExistence type="predicted"/>
<reference evidence="1" key="1">
    <citation type="submission" date="2023-04" db="EMBL/GenBank/DDBJ databases">
        <title>Draft Genome sequencing of Naganishia species isolated from polar environments using Oxford Nanopore Technology.</title>
        <authorList>
            <person name="Leo P."/>
            <person name="Venkateswaran K."/>
        </authorList>
    </citation>
    <scope>NUCLEOTIDE SEQUENCE</scope>
    <source>
        <strain evidence="1">DBVPG 5303</strain>
    </source>
</reference>